<dbReference type="PANTHER" id="PTHR11645:SF0">
    <property type="entry name" value="PYRROLINE-5-CARBOXYLATE REDUCTASE 3"/>
    <property type="match status" value="1"/>
</dbReference>
<evidence type="ECO:0000313" key="10">
    <source>
        <dbReference type="Proteomes" id="UP001359886"/>
    </source>
</evidence>
<evidence type="ECO:0000256" key="4">
    <source>
        <dbReference type="HAMAP-Rule" id="MF_01925"/>
    </source>
</evidence>
<keyword evidence="2 4" id="KW-0521">NADP</keyword>
<feature type="binding site" evidence="6">
    <location>
        <begin position="67"/>
        <end position="70"/>
    </location>
    <ligand>
        <name>NADP(+)</name>
        <dbReference type="ChEBI" id="CHEBI:58349"/>
    </ligand>
</feature>
<dbReference type="SUPFAM" id="SSF51735">
    <property type="entry name" value="NAD(P)-binding Rossmann-fold domains"/>
    <property type="match status" value="1"/>
</dbReference>
<reference evidence="9 10" key="1">
    <citation type="submission" date="2024-02" db="EMBL/GenBank/DDBJ databases">
        <title>A novel Wenzhouxiangellaceae bacterium, isolated from coastal sediments.</title>
        <authorList>
            <person name="Du Z.-J."/>
            <person name="Ye Y.-Q."/>
            <person name="Zhang X.-Y."/>
        </authorList>
    </citation>
    <scope>NUCLEOTIDE SEQUENCE [LARGE SCALE GENOMIC DNA]</scope>
    <source>
        <strain evidence="9 10">CH-27</strain>
    </source>
</reference>
<comment type="caution">
    <text evidence="9">The sequence shown here is derived from an EMBL/GenBank/DDBJ whole genome shotgun (WGS) entry which is preliminary data.</text>
</comment>
<comment type="similarity">
    <text evidence="1 4">Belongs to the pyrroline-5-carboxylate reductase family.</text>
</comment>
<comment type="subcellular location">
    <subcellularLocation>
        <location evidence="4">Cytoplasm</location>
    </subcellularLocation>
</comment>
<evidence type="ECO:0000256" key="1">
    <source>
        <dbReference type="ARBA" id="ARBA00005525"/>
    </source>
</evidence>
<dbReference type="InterPro" id="IPR000304">
    <property type="entry name" value="Pyrroline-COOH_reductase"/>
</dbReference>
<dbReference type="Proteomes" id="UP001359886">
    <property type="component" value="Unassembled WGS sequence"/>
</dbReference>
<evidence type="ECO:0000259" key="7">
    <source>
        <dbReference type="Pfam" id="PF03807"/>
    </source>
</evidence>
<accession>A0AAW9R9N2</accession>
<dbReference type="AlphaFoldDB" id="A0AAW9R9N2"/>
<dbReference type="Pfam" id="PF14748">
    <property type="entry name" value="P5CR_dimer"/>
    <property type="match status" value="1"/>
</dbReference>
<comment type="catalytic activity">
    <reaction evidence="4">
        <text>L-proline + NAD(+) = (S)-1-pyrroline-5-carboxylate + NADH + 2 H(+)</text>
        <dbReference type="Rhea" id="RHEA:14105"/>
        <dbReference type="ChEBI" id="CHEBI:15378"/>
        <dbReference type="ChEBI" id="CHEBI:17388"/>
        <dbReference type="ChEBI" id="CHEBI:57540"/>
        <dbReference type="ChEBI" id="CHEBI:57945"/>
        <dbReference type="ChEBI" id="CHEBI:60039"/>
        <dbReference type="EC" id="1.5.1.2"/>
    </reaction>
</comment>
<dbReference type="PIRSF" id="PIRSF000193">
    <property type="entry name" value="Pyrrol-5-carb_rd"/>
    <property type="match status" value="1"/>
</dbReference>
<dbReference type="SUPFAM" id="SSF48179">
    <property type="entry name" value="6-phosphogluconate dehydrogenase C-terminal domain-like"/>
    <property type="match status" value="1"/>
</dbReference>
<evidence type="ECO:0000256" key="6">
    <source>
        <dbReference type="PIRSR" id="PIRSR000193-1"/>
    </source>
</evidence>
<proteinExistence type="inferred from homology"/>
<evidence type="ECO:0000259" key="8">
    <source>
        <dbReference type="Pfam" id="PF14748"/>
    </source>
</evidence>
<keyword evidence="10" id="KW-1185">Reference proteome</keyword>
<dbReference type="FunFam" id="1.10.3730.10:FF:000001">
    <property type="entry name" value="Pyrroline-5-carboxylate reductase"/>
    <property type="match status" value="1"/>
</dbReference>
<comment type="catalytic activity">
    <reaction evidence="4">
        <text>L-proline + NADP(+) = (S)-1-pyrroline-5-carboxylate + NADPH + 2 H(+)</text>
        <dbReference type="Rhea" id="RHEA:14109"/>
        <dbReference type="ChEBI" id="CHEBI:15378"/>
        <dbReference type="ChEBI" id="CHEBI:17388"/>
        <dbReference type="ChEBI" id="CHEBI:57783"/>
        <dbReference type="ChEBI" id="CHEBI:58349"/>
        <dbReference type="ChEBI" id="CHEBI:60039"/>
        <dbReference type="EC" id="1.5.1.2"/>
    </reaction>
</comment>
<dbReference type="NCBIfam" id="TIGR00112">
    <property type="entry name" value="proC"/>
    <property type="match status" value="1"/>
</dbReference>
<dbReference type="HAMAP" id="MF_01925">
    <property type="entry name" value="P5C_reductase"/>
    <property type="match status" value="1"/>
</dbReference>
<dbReference type="EMBL" id="JAZHOG010000022">
    <property type="protein sequence ID" value="MEJ8569817.1"/>
    <property type="molecule type" value="Genomic_DNA"/>
</dbReference>
<organism evidence="9 10">
    <name type="scientific">Elongatibacter sediminis</name>
    <dbReference type="NCBI Taxonomy" id="3119006"/>
    <lineage>
        <taxon>Bacteria</taxon>
        <taxon>Pseudomonadati</taxon>
        <taxon>Pseudomonadota</taxon>
        <taxon>Gammaproteobacteria</taxon>
        <taxon>Chromatiales</taxon>
        <taxon>Wenzhouxiangellaceae</taxon>
        <taxon>Elongatibacter</taxon>
    </lineage>
</organism>
<dbReference type="InterPro" id="IPR036291">
    <property type="entry name" value="NAD(P)-bd_dom_sf"/>
</dbReference>
<dbReference type="GO" id="GO:0055129">
    <property type="term" value="P:L-proline biosynthetic process"/>
    <property type="evidence" value="ECO:0007669"/>
    <property type="project" value="UniProtKB-UniRule"/>
</dbReference>
<dbReference type="GO" id="GO:0004735">
    <property type="term" value="F:pyrroline-5-carboxylate reductase activity"/>
    <property type="evidence" value="ECO:0007669"/>
    <property type="project" value="UniProtKB-UniRule"/>
</dbReference>
<dbReference type="Gene3D" id="3.40.50.720">
    <property type="entry name" value="NAD(P)-binding Rossmann-like Domain"/>
    <property type="match status" value="1"/>
</dbReference>
<dbReference type="EC" id="1.5.1.2" evidence="4 5"/>
<dbReference type="InterPro" id="IPR029036">
    <property type="entry name" value="P5CR_dimer"/>
</dbReference>
<sequence>MLIAFIGGGNMATALVSGLQKSGRHGLVIRVADPSDDARRRLQSEYGVEVADRAADVVPGADVIVLAVKPQVMPLVLDEIADRVEPGQLILSIAAGTTIGDITGATGPGPAVIRAMPNTPALIGAGITGLYAGDGCKPHHREQAERILESAGPVVWVEEERLMDAVTAISGSGPAYFFLLAEALTRAGERLGLPPDIASALAEKTCSGAGAMLEAADEGADVLRERVTSPGGTTQAALEALASSNFEEIVYEAARAAEQRGRELAGGAGESPP</sequence>
<evidence type="ECO:0000256" key="2">
    <source>
        <dbReference type="ARBA" id="ARBA00022857"/>
    </source>
</evidence>
<dbReference type="PANTHER" id="PTHR11645">
    <property type="entry name" value="PYRROLINE-5-CARBOXYLATE REDUCTASE"/>
    <property type="match status" value="1"/>
</dbReference>
<keyword evidence="4" id="KW-0641">Proline biosynthesis</keyword>
<evidence type="ECO:0000256" key="5">
    <source>
        <dbReference type="NCBIfam" id="TIGR00112"/>
    </source>
</evidence>
<feature type="domain" description="Pyrroline-5-carboxylate reductase dimerisation" evidence="8">
    <location>
        <begin position="160"/>
        <end position="264"/>
    </location>
</feature>
<feature type="binding site" evidence="6">
    <location>
        <begin position="6"/>
        <end position="11"/>
    </location>
    <ligand>
        <name>NADP(+)</name>
        <dbReference type="ChEBI" id="CHEBI:58349"/>
    </ligand>
</feature>
<dbReference type="RefSeq" id="WP_354697144.1">
    <property type="nucleotide sequence ID" value="NZ_JAZHOG010000022.1"/>
</dbReference>
<dbReference type="Gene3D" id="1.10.3730.10">
    <property type="entry name" value="ProC C-terminal domain-like"/>
    <property type="match status" value="1"/>
</dbReference>
<name>A0AAW9R9N2_9GAMM</name>
<comment type="pathway">
    <text evidence="4">Amino-acid biosynthesis; L-proline biosynthesis; L-proline from L-glutamate 5-semialdehyde: step 1/1.</text>
</comment>
<evidence type="ECO:0000313" key="9">
    <source>
        <dbReference type="EMBL" id="MEJ8569817.1"/>
    </source>
</evidence>
<dbReference type="InterPro" id="IPR008927">
    <property type="entry name" value="6-PGluconate_DH-like_C_sf"/>
</dbReference>
<keyword evidence="3 4" id="KW-0560">Oxidoreductase</keyword>
<comment type="function">
    <text evidence="4">Catalyzes the reduction of 1-pyrroline-5-carboxylate (PCA) to L-proline.</text>
</comment>
<dbReference type="GO" id="GO:0005737">
    <property type="term" value="C:cytoplasm"/>
    <property type="evidence" value="ECO:0007669"/>
    <property type="project" value="UniProtKB-SubCell"/>
</dbReference>
<feature type="domain" description="Pyrroline-5-carboxylate reductase catalytic N-terminal" evidence="7">
    <location>
        <begin position="3"/>
        <end position="96"/>
    </location>
</feature>
<protein>
    <recommendedName>
        <fullName evidence="4 5">Pyrroline-5-carboxylate reductase</fullName>
        <shortName evidence="4">P5C reductase</shortName>
        <shortName evidence="4">P5CR</shortName>
        <ecNumber evidence="4 5">1.5.1.2</ecNumber>
    </recommendedName>
    <alternativeName>
        <fullName evidence="4">PCA reductase</fullName>
    </alternativeName>
</protein>
<gene>
    <name evidence="4 9" type="primary">proC</name>
    <name evidence="9" type="ORF">V3330_19475</name>
</gene>
<evidence type="ECO:0000256" key="3">
    <source>
        <dbReference type="ARBA" id="ARBA00023002"/>
    </source>
</evidence>
<dbReference type="Pfam" id="PF03807">
    <property type="entry name" value="F420_oxidored"/>
    <property type="match status" value="1"/>
</dbReference>
<keyword evidence="4" id="KW-0963">Cytoplasm</keyword>
<dbReference type="InterPro" id="IPR028939">
    <property type="entry name" value="P5C_Rdtase_cat_N"/>
</dbReference>
<keyword evidence="4" id="KW-0028">Amino-acid biosynthesis</keyword>